<dbReference type="EnsemblPlants" id="AVESA.00010b.r2.5DG0959710.1">
    <property type="protein sequence ID" value="AVESA.00010b.r2.5DG0959710.1.CDS"/>
    <property type="gene ID" value="AVESA.00010b.r2.5DG0959710"/>
</dbReference>
<proteinExistence type="predicted"/>
<reference evidence="1" key="2">
    <citation type="submission" date="2025-09" db="UniProtKB">
        <authorList>
            <consortium name="EnsemblPlants"/>
        </authorList>
    </citation>
    <scope>IDENTIFICATION</scope>
</reference>
<name>A0ACD5YE46_AVESA</name>
<evidence type="ECO:0000313" key="1">
    <source>
        <dbReference type="EnsemblPlants" id="AVESA.00010b.r2.5DG0959710.1.CDS"/>
    </source>
</evidence>
<protein>
    <submittedName>
        <fullName evidence="1">Uncharacterized protein</fullName>
    </submittedName>
</protein>
<dbReference type="Proteomes" id="UP001732700">
    <property type="component" value="Chromosome 5D"/>
</dbReference>
<evidence type="ECO:0000313" key="2">
    <source>
        <dbReference type="Proteomes" id="UP001732700"/>
    </source>
</evidence>
<accession>A0ACD5YE46</accession>
<reference evidence="1" key="1">
    <citation type="submission" date="2021-05" db="EMBL/GenBank/DDBJ databases">
        <authorList>
            <person name="Scholz U."/>
            <person name="Mascher M."/>
            <person name="Fiebig A."/>
        </authorList>
    </citation>
    <scope>NUCLEOTIDE SEQUENCE [LARGE SCALE GENOMIC DNA]</scope>
</reference>
<sequence>MAAPVAEVAQASAVEGKKDKKKEVKWLKHYSSAQRILVVGDGDLSFSLALATAFGSAENLVATSLDSYDYLQIVYSEAKSNITELKTLGATVLHHVDVTEMKSHADLKVNRFDRIVFNFPHAGFTGPETKLRTINSHKELVRAFFSNASGLLRPDGEIHVAHKTGHPYDRWELEQLASESSLVMFEKQPFWQFEYPGYNQN</sequence>
<keyword evidence="2" id="KW-1185">Reference proteome</keyword>
<organism evidence="1 2">
    <name type="scientific">Avena sativa</name>
    <name type="common">Oat</name>
    <dbReference type="NCBI Taxonomy" id="4498"/>
    <lineage>
        <taxon>Eukaryota</taxon>
        <taxon>Viridiplantae</taxon>
        <taxon>Streptophyta</taxon>
        <taxon>Embryophyta</taxon>
        <taxon>Tracheophyta</taxon>
        <taxon>Spermatophyta</taxon>
        <taxon>Magnoliopsida</taxon>
        <taxon>Liliopsida</taxon>
        <taxon>Poales</taxon>
        <taxon>Poaceae</taxon>
        <taxon>BOP clade</taxon>
        <taxon>Pooideae</taxon>
        <taxon>Poodae</taxon>
        <taxon>Poeae</taxon>
        <taxon>Poeae Chloroplast Group 1 (Aveneae type)</taxon>
        <taxon>Aveninae</taxon>
        <taxon>Avena</taxon>
    </lineage>
</organism>